<gene>
    <name evidence="1" type="ORF">NAV_LOCUS4766</name>
</gene>
<evidence type="ECO:0000313" key="2">
    <source>
        <dbReference type="Proteomes" id="UP000276991"/>
    </source>
</evidence>
<reference evidence="1 2" key="1">
    <citation type="submission" date="2018-08" db="EMBL/GenBank/DDBJ databases">
        <authorList>
            <person name="Laetsch R D."/>
            <person name="Stevens L."/>
            <person name="Kumar S."/>
            <person name="Blaxter L. M."/>
        </authorList>
    </citation>
    <scope>NUCLEOTIDE SEQUENCE [LARGE SCALE GENOMIC DNA]</scope>
</reference>
<sequence length="123" mass="13625">MEDLDETEVVPHQSHRPLNGCRFLAMFRERGSHLSIIELEIAHDNICGVSCLRKGEVIIVCPCPSGPIIHSVVVRPEDSPISPPKEPLTPLVEADNCTQHALTDENAQKYWPSVVNGKYDLSS</sequence>
<evidence type="ECO:0000313" key="1">
    <source>
        <dbReference type="EMBL" id="VBB29975.1"/>
    </source>
</evidence>
<name>A0A498SG32_ACAVI</name>
<keyword evidence="2" id="KW-1185">Reference proteome</keyword>
<protein>
    <submittedName>
        <fullName evidence="1">Uncharacterized protein</fullName>
    </submittedName>
</protein>
<dbReference type="EMBL" id="UPTC01000752">
    <property type="protein sequence ID" value="VBB29975.1"/>
    <property type="molecule type" value="Genomic_DNA"/>
</dbReference>
<accession>A0A498SG32</accession>
<dbReference type="AlphaFoldDB" id="A0A498SG32"/>
<proteinExistence type="predicted"/>
<dbReference type="Proteomes" id="UP000276991">
    <property type="component" value="Unassembled WGS sequence"/>
</dbReference>
<organism evidence="1 2">
    <name type="scientific">Acanthocheilonema viteae</name>
    <name type="common">Filarial nematode worm</name>
    <name type="synonym">Dipetalonema viteae</name>
    <dbReference type="NCBI Taxonomy" id="6277"/>
    <lineage>
        <taxon>Eukaryota</taxon>
        <taxon>Metazoa</taxon>
        <taxon>Ecdysozoa</taxon>
        <taxon>Nematoda</taxon>
        <taxon>Chromadorea</taxon>
        <taxon>Rhabditida</taxon>
        <taxon>Spirurina</taxon>
        <taxon>Spiruromorpha</taxon>
        <taxon>Filarioidea</taxon>
        <taxon>Onchocercidae</taxon>
        <taxon>Acanthocheilonema</taxon>
    </lineage>
</organism>